<protein>
    <recommendedName>
        <fullName evidence="4">HAD family hydrolase</fullName>
    </recommendedName>
</protein>
<dbReference type="RefSeq" id="WP_013314515.1">
    <property type="nucleotide sequence ID" value="NC_014484.1"/>
</dbReference>
<dbReference type="AlphaFoldDB" id="E0RP14"/>
<gene>
    <name evidence="2" type="ordered locus">STHERM_c17410</name>
</gene>
<dbReference type="Gene3D" id="1.10.3420.10">
    <property type="entry name" value="putative ntp pyrophosphohydrolase like domain"/>
    <property type="match status" value="1"/>
</dbReference>
<organism evidence="2 3">
    <name type="scientific">Winmispira thermophila (strain ATCC 49972 / DSM 6192 / RI 19.B1)</name>
    <name type="common">Spirochaeta thermophila</name>
    <dbReference type="NCBI Taxonomy" id="665571"/>
    <lineage>
        <taxon>Bacteria</taxon>
        <taxon>Pseudomonadati</taxon>
        <taxon>Spirochaetota</taxon>
        <taxon>Spirochaetia</taxon>
        <taxon>Winmispirales</taxon>
        <taxon>Winmispiraceae</taxon>
        <taxon>Winmispira</taxon>
    </lineage>
</organism>
<dbReference type="EMBL" id="CP001698">
    <property type="protein sequence ID" value="ADN02676.1"/>
    <property type="molecule type" value="Genomic_DNA"/>
</dbReference>
<evidence type="ECO:0000313" key="3">
    <source>
        <dbReference type="Proteomes" id="UP000001296"/>
    </source>
</evidence>
<dbReference type="CDD" id="cd11545">
    <property type="entry name" value="NTP-PPase_YP_001813558"/>
    <property type="match status" value="1"/>
</dbReference>
<proteinExistence type="predicted"/>
<evidence type="ECO:0000256" key="1">
    <source>
        <dbReference type="SAM" id="MobiDB-lite"/>
    </source>
</evidence>
<feature type="region of interest" description="Disordered" evidence="1">
    <location>
        <begin position="115"/>
        <end position="136"/>
    </location>
</feature>
<dbReference type="KEGG" id="sta:STHERM_c17410"/>
<sequence length="148" mass="17185">MLISEDEREKDGRVCDSDEGLNLAWRAVREFHLRFGHPHEDRPRFLEGKRAAARAKWMQEEVEEFLEAEDVVDQADAMIDLIYFALGTLVEMGVEPEPLFRIVHEANMKKLWPDGKPHYNEDGKTVKPPGWTDPYPALKAEIERQGKR</sequence>
<dbReference type="InterPro" id="IPR023292">
    <property type="entry name" value="NTP_PyroPHydrolase-like_dom_sf"/>
</dbReference>
<dbReference type="InterPro" id="IPR021130">
    <property type="entry name" value="PRib-ATP_PPHydrolase-like"/>
</dbReference>
<dbReference type="Proteomes" id="UP000001296">
    <property type="component" value="Chromosome"/>
</dbReference>
<dbReference type="Pfam" id="PF01503">
    <property type="entry name" value="PRA-PH"/>
    <property type="match status" value="1"/>
</dbReference>
<reference evidence="2 3" key="2">
    <citation type="journal article" date="2010" name="J. Bacteriol.">
        <title>Genome sequence of the polysaccharide-degrading, thermophilic anaerobe Spirochaeta thermophila DSM 6192.</title>
        <authorList>
            <person name="Angelov A."/>
            <person name="Liebl S."/>
            <person name="Ballschmiter M."/>
            <person name="Bomeke M."/>
            <person name="Lehmann R."/>
            <person name="Liesegang H."/>
            <person name="Daniel R."/>
            <person name="Liebl W."/>
        </authorList>
    </citation>
    <scope>NUCLEOTIDE SEQUENCE [LARGE SCALE GENOMIC DNA]</scope>
    <source>
        <strain evidence="3">ATCC 49972 / DSM 6192 / RI 19.B1</strain>
    </source>
</reference>
<dbReference type="eggNOG" id="COG4696">
    <property type="taxonomic scope" value="Bacteria"/>
</dbReference>
<evidence type="ECO:0000313" key="2">
    <source>
        <dbReference type="EMBL" id="ADN02676.1"/>
    </source>
</evidence>
<name>E0RP14_WINT6</name>
<reference key="1">
    <citation type="submission" date="2009-08" db="EMBL/GenBank/DDBJ databases">
        <title>The genome sequence of Spirochaeta thermophila DSM6192.</title>
        <authorList>
            <person name="Angelov A."/>
            <person name="Mientus M."/>
            <person name="Wittenberg S."/>
            <person name="Lehmann R."/>
            <person name="Liesegang H."/>
            <person name="Daniel R."/>
            <person name="Liebl W."/>
        </authorList>
    </citation>
    <scope>NUCLEOTIDE SEQUENCE</scope>
    <source>
        <strain>DSM 6192</strain>
    </source>
</reference>
<dbReference type="HOGENOM" id="CLU_097934_2_0_12"/>
<dbReference type="PaxDb" id="665571-STHERM_c17410"/>
<accession>E0RP14</accession>
<evidence type="ECO:0008006" key="4">
    <source>
        <dbReference type="Google" id="ProtNLM"/>
    </source>
</evidence>
<feature type="compositionally biased region" description="Basic and acidic residues" evidence="1">
    <location>
        <begin position="115"/>
        <end position="125"/>
    </location>
</feature>